<dbReference type="PANTHER" id="PTHR11848">
    <property type="entry name" value="TGF-BETA FAMILY"/>
    <property type="match status" value="1"/>
</dbReference>
<reference evidence="11" key="1">
    <citation type="submission" date="2025-08" db="UniProtKB">
        <authorList>
            <consortium name="RefSeq"/>
        </authorList>
    </citation>
    <scope>IDENTIFICATION</scope>
    <source>
        <tissue evidence="11">Testes</tissue>
    </source>
</reference>
<dbReference type="InterPro" id="IPR001839">
    <property type="entry name" value="TGF-b_C"/>
</dbReference>
<evidence type="ECO:0000256" key="3">
    <source>
        <dbReference type="ARBA" id="ARBA00022525"/>
    </source>
</evidence>
<feature type="signal peptide" evidence="8">
    <location>
        <begin position="1"/>
        <end position="21"/>
    </location>
</feature>
<dbReference type="CDD" id="cd13756">
    <property type="entry name" value="TGF_beta_BMPs_GDFs"/>
    <property type="match status" value="1"/>
</dbReference>
<feature type="chain" id="PRO_5045389300" evidence="8">
    <location>
        <begin position="22"/>
        <end position="360"/>
    </location>
</feature>
<evidence type="ECO:0000259" key="9">
    <source>
        <dbReference type="PROSITE" id="PS51362"/>
    </source>
</evidence>
<evidence type="ECO:0000313" key="11">
    <source>
        <dbReference type="RefSeq" id="XP_006818022.1"/>
    </source>
</evidence>
<evidence type="ECO:0000256" key="4">
    <source>
        <dbReference type="ARBA" id="ARBA00023030"/>
    </source>
</evidence>
<evidence type="ECO:0000256" key="5">
    <source>
        <dbReference type="ARBA" id="ARBA00023157"/>
    </source>
</evidence>
<keyword evidence="10" id="KW-1185">Reference proteome</keyword>
<evidence type="ECO:0000256" key="6">
    <source>
        <dbReference type="RuleBase" id="RU000354"/>
    </source>
</evidence>
<organism evidence="10 11">
    <name type="scientific">Saccoglossus kowalevskii</name>
    <name type="common">Acorn worm</name>
    <dbReference type="NCBI Taxonomy" id="10224"/>
    <lineage>
        <taxon>Eukaryota</taxon>
        <taxon>Metazoa</taxon>
        <taxon>Hemichordata</taxon>
        <taxon>Enteropneusta</taxon>
        <taxon>Harrimaniidae</taxon>
        <taxon>Saccoglossus</taxon>
    </lineage>
</organism>
<comment type="subcellular location">
    <subcellularLocation>
        <location evidence="1">Secreted</location>
    </subcellularLocation>
</comment>
<evidence type="ECO:0000256" key="8">
    <source>
        <dbReference type="SAM" id="SignalP"/>
    </source>
</evidence>
<proteinExistence type="inferred from homology"/>
<dbReference type="RefSeq" id="XP_006818022.1">
    <property type="nucleotide sequence ID" value="XM_006817959.1"/>
</dbReference>
<dbReference type="PROSITE" id="PS00250">
    <property type="entry name" value="TGF_BETA_1"/>
    <property type="match status" value="1"/>
</dbReference>
<keyword evidence="3" id="KW-0964">Secreted</keyword>
<keyword evidence="4 6" id="KW-0339">Growth factor</keyword>
<evidence type="ECO:0000256" key="2">
    <source>
        <dbReference type="ARBA" id="ARBA00006656"/>
    </source>
</evidence>
<dbReference type="InterPro" id="IPR017948">
    <property type="entry name" value="TGFb_CS"/>
</dbReference>
<protein>
    <submittedName>
        <fullName evidence="11">Uncharacterized protein LOC102805847</fullName>
    </submittedName>
</protein>
<dbReference type="SUPFAM" id="SSF57501">
    <property type="entry name" value="Cystine-knot cytokines"/>
    <property type="match status" value="1"/>
</dbReference>
<dbReference type="SMART" id="SM00204">
    <property type="entry name" value="TGFB"/>
    <property type="match status" value="1"/>
</dbReference>
<keyword evidence="8" id="KW-0732">Signal</keyword>
<evidence type="ECO:0000256" key="7">
    <source>
        <dbReference type="SAM" id="MobiDB-lite"/>
    </source>
</evidence>
<feature type="region of interest" description="Disordered" evidence="7">
    <location>
        <begin position="197"/>
        <end position="222"/>
    </location>
</feature>
<evidence type="ECO:0000313" key="10">
    <source>
        <dbReference type="Proteomes" id="UP000694865"/>
    </source>
</evidence>
<gene>
    <name evidence="11" type="primary">LOC102805847</name>
</gene>
<evidence type="ECO:0000256" key="1">
    <source>
        <dbReference type="ARBA" id="ARBA00004613"/>
    </source>
</evidence>
<dbReference type="PROSITE" id="PS51362">
    <property type="entry name" value="TGF_BETA_2"/>
    <property type="match status" value="1"/>
</dbReference>
<accession>A0ABM0MDD1</accession>
<comment type="similarity">
    <text evidence="2 6">Belongs to the TGF-beta family.</text>
</comment>
<dbReference type="InterPro" id="IPR029034">
    <property type="entry name" value="Cystine-knot_cytokine"/>
</dbReference>
<dbReference type="Gene3D" id="2.10.90.10">
    <property type="entry name" value="Cystine-knot cytokines"/>
    <property type="match status" value="1"/>
</dbReference>
<feature type="domain" description="TGF-beta family profile" evidence="9">
    <location>
        <begin position="241"/>
        <end position="360"/>
    </location>
</feature>
<name>A0ABM0MDD1_SACKO</name>
<keyword evidence="5" id="KW-1015">Disulfide bond</keyword>
<dbReference type="Proteomes" id="UP000694865">
    <property type="component" value="Unplaced"/>
</dbReference>
<dbReference type="Pfam" id="PF00019">
    <property type="entry name" value="TGF_beta"/>
    <property type="match status" value="1"/>
</dbReference>
<dbReference type="GeneID" id="102805847"/>
<dbReference type="InterPro" id="IPR015615">
    <property type="entry name" value="TGF-beta-rel"/>
</dbReference>
<sequence length="360" mass="40517">MELLQFPIVLALASFSFGVLASVQQVKPYTPCERRVYEKLTDRANGMKISEALIDSMAVLVCKDLETDVSRTVVYSNTGPESGLLSFDARSKVGVDLSSAKLILQFKHDVQSRNWVSLTNQFHQTLFNFTVYGDGSLELSVTDTVRQFLHETFNDTLMFFVQSSATFESVDGILEMMFSEPPSSLTKLALQHAIPQLPNNNTNQHTENYKDSSNYTQQSPDVNATGMDLSRFLKPSRDDSRFPRSVTHRISEHHVCKKHALRIDFQGIGYDWIISPVGFDTHMCMGLCKHPLDGYLHKTVHATLQAHLNQLGVRTDGEEIPNPCCIPDQMSPITVIILERPDMFTTFNFPDMVVESCACH</sequence>